<dbReference type="PRINTS" id="PR00320">
    <property type="entry name" value="GPROTEINBRPT"/>
</dbReference>
<dbReference type="InterPro" id="IPR019775">
    <property type="entry name" value="WD40_repeat_CS"/>
</dbReference>
<keyword evidence="1 3" id="KW-0853">WD repeat</keyword>
<dbReference type="PROSITE" id="PS00678">
    <property type="entry name" value="WD_REPEATS_1"/>
    <property type="match status" value="2"/>
</dbReference>
<comment type="caution">
    <text evidence="4">The sequence shown here is derived from an EMBL/GenBank/DDBJ whole genome shotgun (WGS) entry which is preliminary data.</text>
</comment>
<dbReference type="PROSITE" id="PS50294">
    <property type="entry name" value="WD_REPEATS_REGION"/>
    <property type="match status" value="1"/>
</dbReference>
<evidence type="ECO:0000256" key="2">
    <source>
        <dbReference type="ARBA" id="ARBA00022737"/>
    </source>
</evidence>
<feature type="repeat" description="WD" evidence="3">
    <location>
        <begin position="11"/>
        <end position="53"/>
    </location>
</feature>
<organism evidence="4 5">
    <name type="scientific">Aphanomyces astaci</name>
    <name type="common">Crayfish plague agent</name>
    <dbReference type="NCBI Taxonomy" id="112090"/>
    <lineage>
        <taxon>Eukaryota</taxon>
        <taxon>Sar</taxon>
        <taxon>Stramenopiles</taxon>
        <taxon>Oomycota</taxon>
        <taxon>Saprolegniomycetes</taxon>
        <taxon>Saprolegniales</taxon>
        <taxon>Verrucalvaceae</taxon>
        <taxon>Aphanomyces</taxon>
    </lineage>
</organism>
<evidence type="ECO:0000256" key="1">
    <source>
        <dbReference type="ARBA" id="ARBA00022574"/>
    </source>
</evidence>
<protein>
    <submittedName>
        <fullName evidence="4">Uncharacterized protein</fullName>
    </submittedName>
</protein>
<proteinExistence type="predicted"/>
<dbReference type="Gene3D" id="2.130.10.10">
    <property type="entry name" value="YVTN repeat-like/Quinoprotein amine dehydrogenase"/>
    <property type="match status" value="2"/>
</dbReference>
<dbReference type="PANTHER" id="PTHR44666:SF1">
    <property type="entry name" value="WD REPEAT-CONTAINING PROTEIN 53"/>
    <property type="match status" value="1"/>
</dbReference>
<dbReference type="VEuPathDB" id="FungiDB:H257_17154"/>
<name>A0A397BW30_APHAT</name>
<dbReference type="InterPro" id="IPR036322">
    <property type="entry name" value="WD40_repeat_dom_sf"/>
</dbReference>
<reference evidence="4 5" key="1">
    <citation type="submission" date="2018-08" db="EMBL/GenBank/DDBJ databases">
        <title>Aphanomyces genome sequencing and annotation.</title>
        <authorList>
            <person name="Minardi D."/>
            <person name="Oidtmann B."/>
            <person name="Van Der Giezen M."/>
            <person name="Studholme D.J."/>
        </authorList>
    </citation>
    <scope>NUCLEOTIDE SEQUENCE [LARGE SCALE GENOMIC DNA]</scope>
    <source>
        <strain evidence="4 5">Yx</strain>
    </source>
</reference>
<dbReference type="InterPro" id="IPR042453">
    <property type="entry name" value="WDR53"/>
</dbReference>
<accession>A0A397BW30</accession>
<dbReference type="PROSITE" id="PS50082">
    <property type="entry name" value="WD_REPEATS_2"/>
    <property type="match status" value="1"/>
</dbReference>
<evidence type="ECO:0000256" key="3">
    <source>
        <dbReference type="PROSITE-ProRule" id="PRU00221"/>
    </source>
</evidence>
<sequence length="327" mass="35165">MVTGATSVGVLRGHKAPVNCLSVCASAPDILASGSDDSTCRVWDLRSRRVSQCIAHAFAGDPVNSVVFASSVELYVASRNQVYMFDLRHSSSLILTDATTIFEPAADDINRLHVHPMSNKKPWLVVPDDEGDIGLLNMQTHAIHTLRGQHSSICSAAAFRPRCGGYDLVSGGLDSQLLFWEVRSDGSGGRVRSKIDMQHLETLGDATQIWNPPFVFDVAFSATGKTVAAALGDGSIALVDFASKSIAQHLRGGHHAPVGVVQFFDFRSTEYVISAGNDSKVCIWPSSDTTEPCVTIPLRHKPNDVAVSGDAIYVADVSPFVSIYELH</sequence>
<keyword evidence="2" id="KW-0677">Repeat</keyword>
<dbReference type="SMART" id="SM00320">
    <property type="entry name" value="WD40"/>
    <property type="match status" value="5"/>
</dbReference>
<dbReference type="Pfam" id="PF00400">
    <property type="entry name" value="WD40"/>
    <property type="match status" value="1"/>
</dbReference>
<dbReference type="InterPro" id="IPR015943">
    <property type="entry name" value="WD40/YVTN_repeat-like_dom_sf"/>
</dbReference>
<dbReference type="InterPro" id="IPR001680">
    <property type="entry name" value="WD40_rpt"/>
</dbReference>
<gene>
    <name evidence="4" type="ORF">DYB25_010075</name>
</gene>
<evidence type="ECO:0000313" key="4">
    <source>
        <dbReference type="EMBL" id="RHY26736.1"/>
    </source>
</evidence>
<dbReference type="Proteomes" id="UP000266239">
    <property type="component" value="Unassembled WGS sequence"/>
</dbReference>
<evidence type="ECO:0000313" key="5">
    <source>
        <dbReference type="Proteomes" id="UP000266239"/>
    </source>
</evidence>
<dbReference type="SUPFAM" id="SSF50978">
    <property type="entry name" value="WD40 repeat-like"/>
    <property type="match status" value="1"/>
</dbReference>
<dbReference type="InterPro" id="IPR020472">
    <property type="entry name" value="WD40_PAC1"/>
</dbReference>
<dbReference type="AlphaFoldDB" id="A0A397BW30"/>
<dbReference type="EMBL" id="QUTA01002540">
    <property type="protein sequence ID" value="RHY26736.1"/>
    <property type="molecule type" value="Genomic_DNA"/>
</dbReference>
<dbReference type="PANTHER" id="PTHR44666">
    <property type="entry name" value="WD REPEAT-CONTAINING PROTEIN 53"/>
    <property type="match status" value="1"/>
</dbReference>